<evidence type="ECO:0000313" key="5">
    <source>
        <dbReference type="EMBL" id="NZA25881.1"/>
    </source>
</evidence>
<dbReference type="EMBL" id="JACCKA010000041">
    <property type="protein sequence ID" value="NZA25881.1"/>
    <property type="molecule type" value="Genomic_DNA"/>
</dbReference>
<evidence type="ECO:0000313" key="6">
    <source>
        <dbReference type="Proteomes" id="UP000578091"/>
    </source>
</evidence>
<comment type="similarity">
    <text evidence="1">Belongs to the Gfo/Idh/MocA family.</text>
</comment>
<dbReference type="InterPro" id="IPR000683">
    <property type="entry name" value="Gfo/Idh/MocA-like_OxRdtase_N"/>
</dbReference>
<dbReference type="Gene3D" id="3.40.50.720">
    <property type="entry name" value="NAD(P)-binding Rossmann-like Domain"/>
    <property type="match status" value="1"/>
</dbReference>
<dbReference type="SUPFAM" id="SSF51735">
    <property type="entry name" value="NAD(P)-binding Rossmann-fold domains"/>
    <property type="match status" value="1"/>
</dbReference>
<dbReference type="AlphaFoldDB" id="A0A853J9N4"/>
<keyword evidence="6" id="KW-1185">Reference proteome</keyword>
<evidence type="ECO:0000256" key="2">
    <source>
        <dbReference type="ARBA" id="ARBA00023002"/>
    </source>
</evidence>
<dbReference type="InterPro" id="IPR051317">
    <property type="entry name" value="Gfo/Idh/MocA_oxidoreduct"/>
</dbReference>
<dbReference type="Pfam" id="PF01408">
    <property type="entry name" value="GFO_IDH_MocA"/>
    <property type="match status" value="1"/>
</dbReference>
<dbReference type="GO" id="GO:0016491">
    <property type="term" value="F:oxidoreductase activity"/>
    <property type="evidence" value="ECO:0007669"/>
    <property type="project" value="UniProtKB-KW"/>
</dbReference>
<dbReference type="InterPro" id="IPR036291">
    <property type="entry name" value="NAD(P)-bd_dom_sf"/>
</dbReference>
<feature type="domain" description="Gfo/Idh/MocA-like oxidoreductase C-terminal" evidence="4">
    <location>
        <begin position="135"/>
        <end position="346"/>
    </location>
</feature>
<dbReference type="GO" id="GO:0000166">
    <property type="term" value="F:nucleotide binding"/>
    <property type="evidence" value="ECO:0007669"/>
    <property type="project" value="InterPro"/>
</dbReference>
<evidence type="ECO:0000259" key="3">
    <source>
        <dbReference type="Pfam" id="PF01408"/>
    </source>
</evidence>
<dbReference type="NCBIfam" id="NF008607">
    <property type="entry name" value="PRK11579.1"/>
    <property type="match status" value="1"/>
</dbReference>
<evidence type="ECO:0000259" key="4">
    <source>
        <dbReference type="Pfam" id="PF02894"/>
    </source>
</evidence>
<evidence type="ECO:0000256" key="1">
    <source>
        <dbReference type="ARBA" id="ARBA00010928"/>
    </source>
</evidence>
<organism evidence="5 6">
    <name type="scientific">Luteimonas salinisoli</name>
    <dbReference type="NCBI Taxonomy" id="2752307"/>
    <lineage>
        <taxon>Bacteria</taxon>
        <taxon>Pseudomonadati</taxon>
        <taxon>Pseudomonadota</taxon>
        <taxon>Gammaproteobacteria</taxon>
        <taxon>Lysobacterales</taxon>
        <taxon>Lysobacteraceae</taxon>
        <taxon>Luteimonas</taxon>
    </lineage>
</organism>
<dbReference type="PANTHER" id="PTHR43708">
    <property type="entry name" value="CONSERVED EXPRESSED OXIDOREDUCTASE (EUROFUNG)"/>
    <property type="match status" value="1"/>
</dbReference>
<sequence length="359" mass="38737">MPVTPLNVALVGYGFVGKVFHAPLVAHTPGLRLHTVVSGDAAKVRADFPDVRVRVGPEAAFNDDAVDLVVLASPNRTHAPLALAAIAAGRHVVVDKPFTVTLAEAQAVVAAADRAGRLVSVFQNRRWDTEFLTLRKLIDDGALGGIVELHSHFDRFRPQVPDRWRERPGPGAGLWFDLGPHLVDQALQLFGMPDAVQADLAQMREDARVDDWFQVTLRWPRRRVVLHASTLVAANGLRFAAHGTGGSWIKHGLDPQEDRLRAGIAPGSTGWDHDPLPGELVRADGETLRRETTASVPGDYRDYYAGIRDAIVGGTPPPVTPRQALEVMRVLEAARESAARGTVIDLAHTPRPAAGPASG</sequence>
<dbReference type="Pfam" id="PF02894">
    <property type="entry name" value="GFO_IDH_MocA_C"/>
    <property type="match status" value="1"/>
</dbReference>
<feature type="domain" description="Gfo/Idh/MocA-like oxidoreductase N-terminal" evidence="3">
    <location>
        <begin position="6"/>
        <end position="121"/>
    </location>
</feature>
<gene>
    <name evidence="5" type="ORF">H0E84_05750</name>
</gene>
<protein>
    <submittedName>
        <fullName evidence="5">Oxidoreductase</fullName>
    </submittedName>
</protein>
<accession>A0A853J9N4</accession>
<comment type="caution">
    <text evidence="5">The sequence shown here is derived from an EMBL/GenBank/DDBJ whole genome shotgun (WGS) entry which is preliminary data.</text>
</comment>
<dbReference type="Gene3D" id="3.30.360.10">
    <property type="entry name" value="Dihydrodipicolinate Reductase, domain 2"/>
    <property type="match status" value="1"/>
</dbReference>
<reference evidence="5 6" key="1">
    <citation type="submission" date="2020-07" db="EMBL/GenBank/DDBJ databases">
        <title>Luteimonas sp. SJ-92.</title>
        <authorList>
            <person name="Huang X.-X."/>
            <person name="Xu L."/>
            <person name="Sun J.-Q."/>
        </authorList>
    </citation>
    <scope>NUCLEOTIDE SEQUENCE [LARGE SCALE GENOMIC DNA]</scope>
    <source>
        <strain evidence="5 6">SJ-92</strain>
    </source>
</reference>
<dbReference type="SUPFAM" id="SSF55347">
    <property type="entry name" value="Glyceraldehyde-3-phosphate dehydrogenase-like, C-terminal domain"/>
    <property type="match status" value="1"/>
</dbReference>
<keyword evidence="2" id="KW-0560">Oxidoreductase</keyword>
<name>A0A853J9N4_9GAMM</name>
<dbReference type="InterPro" id="IPR004104">
    <property type="entry name" value="Gfo/Idh/MocA-like_OxRdtase_C"/>
</dbReference>
<proteinExistence type="inferred from homology"/>
<dbReference type="PANTHER" id="PTHR43708:SF5">
    <property type="entry name" value="CONSERVED EXPRESSED OXIDOREDUCTASE (EUROFUNG)-RELATED"/>
    <property type="match status" value="1"/>
</dbReference>
<dbReference type="Proteomes" id="UP000578091">
    <property type="component" value="Unassembled WGS sequence"/>
</dbReference>